<gene>
    <name evidence="3" type="ORF">ACFQU8_07725</name>
</gene>
<evidence type="ECO:0000313" key="3">
    <source>
        <dbReference type="EMBL" id="MFC7747124.1"/>
    </source>
</evidence>
<dbReference type="GO" id="GO:0016746">
    <property type="term" value="F:acyltransferase activity"/>
    <property type="evidence" value="ECO:0007669"/>
    <property type="project" value="UniProtKB-KW"/>
</dbReference>
<dbReference type="PROSITE" id="PS51186">
    <property type="entry name" value="GNAT"/>
    <property type="match status" value="1"/>
</dbReference>
<dbReference type="InterPro" id="IPR050769">
    <property type="entry name" value="NAT_camello-type"/>
</dbReference>
<feature type="domain" description="N-acetyltransferase" evidence="2">
    <location>
        <begin position="1"/>
        <end position="158"/>
    </location>
</feature>
<reference evidence="4" key="1">
    <citation type="journal article" date="2019" name="Int. J. Syst. Evol. Microbiol.">
        <title>The Global Catalogue of Microorganisms (GCM) 10K type strain sequencing project: providing services to taxonomists for standard genome sequencing and annotation.</title>
        <authorList>
            <consortium name="The Broad Institute Genomics Platform"/>
            <consortium name="The Broad Institute Genome Sequencing Center for Infectious Disease"/>
            <person name="Wu L."/>
            <person name="Ma J."/>
        </authorList>
    </citation>
    <scope>NUCLEOTIDE SEQUENCE [LARGE SCALE GENOMIC DNA]</scope>
    <source>
        <strain evidence="4">JCM 30234</strain>
    </source>
</reference>
<evidence type="ECO:0000313" key="4">
    <source>
        <dbReference type="Proteomes" id="UP001596620"/>
    </source>
</evidence>
<dbReference type="Gene3D" id="3.40.630.30">
    <property type="match status" value="1"/>
</dbReference>
<dbReference type="PANTHER" id="PTHR13947">
    <property type="entry name" value="GNAT FAMILY N-ACETYLTRANSFERASE"/>
    <property type="match status" value="1"/>
</dbReference>
<dbReference type="PANTHER" id="PTHR13947:SF37">
    <property type="entry name" value="LD18367P"/>
    <property type="match status" value="1"/>
</dbReference>
<dbReference type="Proteomes" id="UP001596620">
    <property type="component" value="Unassembled WGS sequence"/>
</dbReference>
<dbReference type="InterPro" id="IPR016181">
    <property type="entry name" value="Acyl_CoA_acyltransferase"/>
</dbReference>
<keyword evidence="3" id="KW-0012">Acyltransferase</keyword>
<name>A0ABW2UTA3_9BACI</name>
<protein>
    <submittedName>
        <fullName evidence="3">GNAT family N-acetyltransferase</fullName>
        <ecNumber evidence="3">2.3.-.-</ecNumber>
    </submittedName>
</protein>
<comment type="caution">
    <text evidence="3">The sequence shown here is derived from an EMBL/GenBank/DDBJ whole genome shotgun (WGS) entry which is preliminary data.</text>
</comment>
<dbReference type="EC" id="2.3.-.-" evidence="3"/>
<evidence type="ECO:0000256" key="1">
    <source>
        <dbReference type="ARBA" id="ARBA00022679"/>
    </source>
</evidence>
<keyword evidence="1 3" id="KW-0808">Transferase</keyword>
<sequence length="158" mass="17911">MEIREIETKDNQALERIIRRCLEDAGLDIPGTAYFDPQLGHLAQFYQEYTAAKYWVAVTDKNEVAGGAGIAPYAQESDVGELQKLYIAPEFQGRGLSKQLMTTVLDFARQHYTYCYLETSTKLQVAASLYHKFGFQELDEPLDGSEHGAMDAWYIKTL</sequence>
<dbReference type="EMBL" id="JBHTGR010000015">
    <property type="protein sequence ID" value="MFC7747124.1"/>
    <property type="molecule type" value="Genomic_DNA"/>
</dbReference>
<dbReference type="RefSeq" id="WP_382358644.1">
    <property type="nucleotide sequence ID" value="NZ_JBHTGR010000015.1"/>
</dbReference>
<dbReference type="Pfam" id="PF00583">
    <property type="entry name" value="Acetyltransf_1"/>
    <property type="match status" value="1"/>
</dbReference>
<dbReference type="SUPFAM" id="SSF55729">
    <property type="entry name" value="Acyl-CoA N-acyltransferases (Nat)"/>
    <property type="match status" value="1"/>
</dbReference>
<proteinExistence type="predicted"/>
<dbReference type="InterPro" id="IPR000182">
    <property type="entry name" value="GNAT_dom"/>
</dbReference>
<evidence type="ECO:0000259" key="2">
    <source>
        <dbReference type="PROSITE" id="PS51186"/>
    </source>
</evidence>
<dbReference type="CDD" id="cd04301">
    <property type="entry name" value="NAT_SF"/>
    <property type="match status" value="1"/>
</dbReference>
<organism evidence="3 4">
    <name type="scientific">Lentibacillus kimchii</name>
    <dbReference type="NCBI Taxonomy" id="1542911"/>
    <lineage>
        <taxon>Bacteria</taxon>
        <taxon>Bacillati</taxon>
        <taxon>Bacillota</taxon>
        <taxon>Bacilli</taxon>
        <taxon>Bacillales</taxon>
        <taxon>Bacillaceae</taxon>
        <taxon>Lentibacillus</taxon>
    </lineage>
</organism>
<keyword evidence="4" id="KW-1185">Reference proteome</keyword>
<accession>A0ABW2UTA3</accession>